<organism evidence="1 2">
    <name type="scientific">Devosia ureilytica</name>
    <dbReference type="NCBI Taxonomy" id="2952754"/>
    <lineage>
        <taxon>Bacteria</taxon>
        <taxon>Pseudomonadati</taxon>
        <taxon>Pseudomonadota</taxon>
        <taxon>Alphaproteobacteria</taxon>
        <taxon>Hyphomicrobiales</taxon>
        <taxon>Devosiaceae</taxon>
        <taxon>Devosia</taxon>
    </lineage>
</organism>
<gene>
    <name evidence="1" type="ORF">NF348_15420</name>
</gene>
<evidence type="ECO:0000313" key="2">
    <source>
        <dbReference type="Proteomes" id="UP001060275"/>
    </source>
</evidence>
<evidence type="ECO:0000313" key="1">
    <source>
        <dbReference type="EMBL" id="MCP8888503.1"/>
    </source>
</evidence>
<comment type="caution">
    <text evidence="1">The sequence shown here is derived from an EMBL/GenBank/DDBJ whole genome shotgun (WGS) entry which is preliminary data.</text>
</comment>
<sequence length="61" mass="6232">MAMGVVGPLEDMDIDHQHAGVTAIAPEGKHETSMQIVGRGQAAKKRAPDGSGALIIELPAG</sequence>
<dbReference type="EMBL" id="JAMWDU010000006">
    <property type="protein sequence ID" value="MCP8888503.1"/>
    <property type="molecule type" value="Genomic_DNA"/>
</dbReference>
<proteinExistence type="predicted"/>
<dbReference type="Proteomes" id="UP001060275">
    <property type="component" value="Unassembled WGS sequence"/>
</dbReference>
<dbReference type="AlphaFoldDB" id="A0A9Q4FU35"/>
<name>A0A9Q4FU35_9HYPH</name>
<accession>A0A9Q4FU35</accession>
<reference evidence="1" key="1">
    <citation type="submission" date="2022-06" db="EMBL/GenBank/DDBJ databases">
        <title>Devosia sp. XJ19-45 genome assembly.</title>
        <authorList>
            <person name="Li B."/>
            <person name="Cai M."/>
            <person name="Nie G."/>
            <person name="Li W."/>
        </authorList>
    </citation>
    <scope>NUCLEOTIDE SEQUENCE</scope>
    <source>
        <strain evidence="1">XJ19-45</strain>
    </source>
</reference>
<keyword evidence="2" id="KW-1185">Reference proteome</keyword>
<protein>
    <submittedName>
        <fullName evidence="1">Uncharacterized protein</fullName>
    </submittedName>
</protein>
<dbReference type="RefSeq" id="WP_254675674.1">
    <property type="nucleotide sequence ID" value="NZ_JAMWDU010000006.1"/>
</dbReference>